<evidence type="ECO:0000313" key="2">
    <source>
        <dbReference type="Proteomes" id="UP000254259"/>
    </source>
</evidence>
<organism evidence="1 2">
    <name type="scientific">Cupriavidus taiwanensis</name>
    <dbReference type="NCBI Taxonomy" id="164546"/>
    <lineage>
        <taxon>Bacteria</taxon>
        <taxon>Pseudomonadati</taxon>
        <taxon>Pseudomonadota</taxon>
        <taxon>Betaproteobacteria</taxon>
        <taxon>Burkholderiales</taxon>
        <taxon>Burkholderiaceae</taxon>
        <taxon>Cupriavidus</taxon>
    </lineage>
</organism>
<accession>A0A9Q7UR03</accession>
<proteinExistence type="predicted"/>
<name>A0A9Q7UR03_9BURK</name>
<dbReference type="AlphaFoldDB" id="A0A9Q7UR03"/>
<gene>
    <name evidence="1" type="ORF">CBM2636_10036</name>
</gene>
<dbReference type="EMBL" id="LT984813">
    <property type="protein sequence ID" value="SPD63020.1"/>
    <property type="molecule type" value="Genomic_DNA"/>
</dbReference>
<dbReference type="Proteomes" id="UP000254259">
    <property type="component" value="Chromosome CBM2636"/>
</dbReference>
<sequence length="153" mass="18220">MNLIRRRCAACGTLFLPRPQIPGQRFCSAADCQRQRRRRWQQQHLRTDDDYRDNQARATSAWSQRHRGYWRQYRETHPAYTARNRNLQRERNQRLRTIAKMDASAPKTPLPSGTYMLQRAPEDGIAKMDVWKVRIVMLPPPRAPLRVDCKEMM</sequence>
<protein>
    <submittedName>
        <fullName evidence="1">Uncharacterized protein</fullName>
    </submittedName>
</protein>
<reference evidence="1 2" key="1">
    <citation type="submission" date="2018-01" db="EMBL/GenBank/DDBJ databases">
        <authorList>
            <person name="Clerissi C."/>
        </authorList>
    </citation>
    <scope>NUCLEOTIDE SEQUENCE [LARGE SCALE GENOMIC DNA]</scope>
    <source>
        <strain evidence="1">Cupriavidus taiwanensis SWF 66322</strain>
    </source>
</reference>
<evidence type="ECO:0000313" key="1">
    <source>
        <dbReference type="EMBL" id="SPD63020.1"/>
    </source>
</evidence>